<sequence length="69" mass="7527">MIPLKTPGHLSDGTGLPQIQKGMLVREIPSTGGRALPQVSGVADTLRVKHPRPGYRQQAEIPDGLRRFE</sequence>
<dbReference type="AlphaFoldDB" id="A0A0W8FK55"/>
<protein>
    <submittedName>
        <fullName evidence="1">Uncharacterized protein</fullName>
    </submittedName>
</protein>
<dbReference type="EMBL" id="LNQE01001077">
    <property type="protein sequence ID" value="KUG21293.1"/>
    <property type="molecule type" value="Genomic_DNA"/>
</dbReference>
<reference evidence="1" key="1">
    <citation type="journal article" date="2015" name="Proc. Natl. Acad. Sci. U.S.A.">
        <title>Networks of energetic and metabolic interactions define dynamics in microbial communities.</title>
        <authorList>
            <person name="Embree M."/>
            <person name="Liu J.K."/>
            <person name="Al-Bassam M.M."/>
            <person name="Zengler K."/>
        </authorList>
    </citation>
    <scope>NUCLEOTIDE SEQUENCE</scope>
</reference>
<accession>A0A0W8FK55</accession>
<organism evidence="1">
    <name type="scientific">hydrocarbon metagenome</name>
    <dbReference type="NCBI Taxonomy" id="938273"/>
    <lineage>
        <taxon>unclassified sequences</taxon>
        <taxon>metagenomes</taxon>
        <taxon>ecological metagenomes</taxon>
    </lineage>
</organism>
<comment type="caution">
    <text evidence="1">The sequence shown here is derived from an EMBL/GenBank/DDBJ whole genome shotgun (WGS) entry which is preliminary data.</text>
</comment>
<gene>
    <name evidence="1" type="ORF">ASZ90_008940</name>
</gene>
<name>A0A0W8FK55_9ZZZZ</name>
<evidence type="ECO:0000313" key="1">
    <source>
        <dbReference type="EMBL" id="KUG21293.1"/>
    </source>
</evidence>
<proteinExistence type="predicted"/>